<comment type="caution">
    <text evidence="1">The sequence shown here is derived from an EMBL/GenBank/DDBJ whole genome shotgun (WGS) entry which is preliminary data.</text>
</comment>
<protein>
    <recommendedName>
        <fullName evidence="3">DUF3408 domain-containing protein</fullName>
    </recommendedName>
</protein>
<dbReference type="AlphaFoldDB" id="A0A840CHS1"/>
<dbReference type="RefSeq" id="WP_183305713.1">
    <property type="nucleotide sequence ID" value="NZ_JACIEP010000002.1"/>
</dbReference>
<organism evidence="1 2">
    <name type="scientific">Dysgonomonas hofstadii</name>
    <dbReference type="NCBI Taxonomy" id="637886"/>
    <lineage>
        <taxon>Bacteria</taxon>
        <taxon>Pseudomonadati</taxon>
        <taxon>Bacteroidota</taxon>
        <taxon>Bacteroidia</taxon>
        <taxon>Bacteroidales</taxon>
        <taxon>Dysgonomonadaceae</taxon>
        <taxon>Dysgonomonas</taxon>
    </lineage>
</organism>
<evidence type="ECO:0000313" key="1">
    <source>
        <dbReference type="EMBL" id="MBB4034761.1"/>
    </source>
</evidence>
<gene>
    <name evidence="1" type="ORF">GGR21_000648</name>
</gene>
<sequence length="155" mass="18197">MRIIIHDYMKEEKDAKKDIGTETEKKINTSAFMRQIAVAGINEEKPTTVHTDKQADEQVIEFETKARESAKKKKQSVTDYESVFLTRNELQNRQGLYIDKENYDTLQSLVNVIRRKSKLSVSGLVDNIIRHHIELYEEDINRIFDENIRKPITKK</sequence>
<keyword evidence="2" id="KW-1185">Reference proteome</keyword>
<evidence type="ECO:0000313" key="2">
    <source>
        <dbReference type="Proteomes" id="UP000555103"/>
    </source>
</evidence>
<dbReference type="EMBL" id="JACIEP010000002">
    <property type="protein sequence ID" value="MBB4034761.1"/>
    <property type="molecule type" value="Genomic_DNA"/>
</dbReference>
<accession>A0A840CHS1</accession>
<dbReference type="Proteomes" id="UP000555103">
    <property type="component" value="Unassembled WGS sequence"/>
</dbReference>
<name>A0A840CHS1_9BACT</name>
<proteinExistence type="predicted"/>
<reference evidence="1 2" key="1">
    <citation type="submission" date="2020-08" db="EMBL/GenBank/DDBJ databases">
        <title>Genomic Encyclopedia of Type Strains, Phase IV (KMG-IV): sequencing the most valuable type-strain genomes for metagenomic binning, comparative biology and taxonomic classification.</title>
        <authorList>
            <person name="Goeker M."/>
        </authorList>
    </citation>
    <scope>NUCLEOTIDE SEQUENCE [LARGE SCALE GENOMIC DNA]</scope>
    <source>
        <strain evidence="1 2">DSM 104969</strain>
    </source>
</reference>
<dbReference type="InterPro" id="IPR021823">
    <property type="entry name" value="DUF3408"/>
</dbReference>
<dbReference type="Pfam" id="PF11888">
    <property type="entry name" value="DUF3408"/>
    <property type="match status" value="1"/>
</dbReference>
<evidence type="ECO:0008006" key="3">
    <source>
        <dbReference type="Google" id="ProtNLM"/>
    </source>
</evidence>